<gene>
    <name evidence="2" type="ORF">RM764_15990</name>
</gene>
<evidence type="ECO:0000313" key="2">
    <source>
        <dbReference type="EMBL" id="MDT0464506.1"/>
    </source>
</evidence>
<name>A0ABU2TUK4_9ACTN</name>
<accession>A0ABU2TUK4</accession>
<evidence type="ECO:0000313" key="3">
    <source>
        <dbReference type="Proteomes" id="UP001183809"/>
    </source>
</evidence>
<proteinExistence type="predicted"/>
<feature type="transmembrane region" description="Helical" evidence="1">
    <location>
        <begin position="15"/>
        <end position="31"/>
    </location>
</feature>
<dbReference type="Proteomes" id="UP001183809">
    <property type="component" value="Unassembled WGS sequence"/>
</dbReference>
<evidence type="ECO:0008006" key="4">
    <source>
        <dbReference type="Google" id="ProtNLM"/>
    </source>
</evidence>
<keyword evidence="1" id="KW-0472">Membrane</keyword>
<keyword evidence="3" id="KW-1185">Reference proteome</keyword>
<organism evidence="2 3">
    <name type="scientific">Streptomyces gibsoniae</name>
    <dbReference type="NCBI Taxonomy" id="3075529"/>
    <lineage>
        <taxon>Bacteria</taxon>
        <taxon>Bacillati</taxon>
        <taxon>Actinomycetota</taxon>
        <taxon>Actinomycetes</taxon>
        <taxon>Kitasatosporales</taxon>
        <taxon>Streptomycetaceae</taxon>
        <taxon>Streptomyces</taxon>
    </lineage>
</organism>
<comment type="caution">
    <text evidence="2">The sequence shown here is derived from an EMBL/GenBank/DDBJ whole genome shotgun (WGS) entry which is preliminary data.</text>
</comment>
<keyword evidence="1" id="KW-1133">Transmembrane helix</keyword>
<keyword evidence="1" id="KW-0812">Transmembrane</keyword>
<dbReference type="RefSeq" id="WP_311695744.1">
    <property type="nucleotide sequence ID" value="NZ_JAVREY010000016.1"/>
</dbReference>
<dbReference type="EMBL" id="JAVREY010000016">
    <property type="protein sequence ID" value="MDT0464506.1"/>
    <property type="molecule type" value="Genomic_DNA"/>
</dbReference>
<reference evidence="3" key="1">
    <citation type="submission" date="2023-07" db="EMBL/GenBank/DDBJ databases">
        <title>30 novel species of actinomycetes from the DSMZ collection.</title>
        <authorList>
            <person name="Nouioui I."/>
        </authorList>
    </citation>
    <scope>NUCLEOTIDE SEQUENCE [LARGE SCALE GENOMIC DNA]</scope>
    <source>
        <strain evidence="3">DSM 41699</strain>
    </source>
</reference>
<feature type="transmembrane region" description="Helical" evidence="1">
    <location>
        <begin position="60"/>
        <end position="78"/>
    </location>
</feature>
<protein>
    <recommendedName>
        <fullName evidence="4">Integral membrane protein</fullName>
    </recommendedName>
</protein>
<evidence type="ECO:0000256" key="1">
    <source>
        <dbReference type="SAM" id="Phobius"/>
    </source>
</evidence>
<sequence length="79" mass="9034">MTSYQLSKELRQLDVWVFLALAAVWVATGRWRDYPRSEGRSAEEVAAVARRRSRLVNRSLLAVATLWILTDVVITTWAS</sequence>